<evidence type="ECO:0000256" key="1">
    <source>
        <dbReference type="ARBA" id="ARBA00008791"/>
    </source>
</evidence>
<comment type="similarity">
    <text evidence="1">Belongs to the universal stress protein A family.</text>
</comment>
<evidence type="ECO:0000313" key="4">
    <source>
        <dbReference type="Proteomes" id="UP000316770"/>
    </source>
</evidence>
<dbReference type="PRINTS" id="PR01438">
    <property type="entry name" value="UNVRSLSTRESS"/>
</dbReference>
<dbReference type="InterPro" id="IPR006016">
    <property type="entry name" value="UspA"/>
</dbReference>
<evidence type="ECO:0000259" key="2">
    <source>
        <dbReference type="Pfam" id="PF00582"/>
    </source>
</evidence>
<dbReference type="Gene3D" id="3.40.50.620">
    <property type="entry name" value="HUPs"/>
    <property type="match status" value="2"/>
</dbReference>
<evidence type="ECO:0000313" key="3">
    <source>
        <dbReference type="EMBL" id="QDV58256.1"/>
    </source>
</evidence>
<dbReference type="CDD" id="cd00293">
    <property type="entry name" value="USP-like"/>
    <property type="match status" value="2"/>
</dbReference>
<dbReference type="EMBL" id="CP036318">
    <property type="protein sequence ID" value="QDV58256.1"/>
    <property type="molecule type" value="Genomic_DNA"/>
</dbReference>
<dbReference type="SUPFAM" id="SSF52402">
    <property type="entry name" value="Adenine nucleotide alpha hydrolases-like"/>
    <property type="match status" value="2"/>
</dbReference>
<dbReference type="PANTHER" id="PTHR46268">
    <property type="entry name" value="STRESS RESPONSE PROTEIN NHAX"/>
    <property type="match status" value="1"/>
</dbReference>
<gene>
    <name evidence="3" type="ORF">Mal33_42740</name>
</gene>
<name>A0A518IYT8_9BACT</name>
<feature type="domain" description="UspA" evidence="2">
    <location>
        <begin position="2"/>
        <end position="140"/>
    </location>
</feature>
<accession>A0A518IYT8</accession>
<reference evidence="3 4" key="1">
    <citation type="submission" date="2019-02" db="EMBL/GenBank/DDBJ databases">
        <title>Deep-cultivation of Planctomycetes and their phenomic and genomic characterization uncovers novel biology.</title>
        <authorList>
            <person name="Wiegand S."/>
            <person name="Jogler M."/>
            <person name="Boedeker C."/>
            <person name="Pinto D."/>
            <person name="Vollmers J."/>
            <person name="Rivas-Marin E."/>
            <person name="Kohn T."/>
            <person name="Peeters S.H."/>
            <person name="Heuer A."/>
            <person name="Rast P."/>
            <person name="Oberbeckmann S."/>
            <person name="Bunk B."/>
            <person name="Jeske O."/>
            <person name="Meyerdierks A."/>
            <person name="Storesund J.E."/>
            <person name="Kallscheuer N."/>
            <person name="Luecker S."/>
            <person name="Lage O.M."/>
            <person name="Pohl T."/>
            <person name="Merkel B.J."/>
            <person name="Hornburger P."/>
            <person name="Mueller R.-W."/>
            <person name="Bruemmer F."/>
            <person name="Labrenz M."/>
            <person name="Spormann A.M."/>
            <person name="Op den Camp H."/>
            <person name="Overmann J."/>
            <person name="Amann R."/>
            <person name="Jetten M.S.M."/>
            <person name="Mascher T."/>
            <person name="Medema M.H."/>
            <person name="Devos D.P."/>
            <person name="Kaster A.-K."/>
            <person name="Ovreas L."/>
            <person name="Rohde M."/>
            <person name="Galperin M.Y."/>
            <person name="Jogler C."/>
        </authorList>
    </citation>
    <scope>NUCLEOTIDE SEQUENCE [LARGE SCALE GENOMIC DNA]</scope>
    <source>
        <strain evidence="3 4">Mal33</strain>
    </source>
</reference>
<protein>
    <submittedName>
        <fullName evidence="3">Universal stress protein</fullName>
    </submittedName>
</protein>
<dbReference type="Pfam" id="PF00582">
    <property type="entry name" value="Usp"/>
    <property type="match status" value="2"/>
</dbReference>
<feature type="domain" description="UspA" evidence="2">
    <location>
        <begin position="152"/>
        <end position="291"/>
    </location>
</feature>
<proteinExistence type="inferred from homology"/>
<keyword evidence="4" id="KW-1185">Reference proteome</keyword>
<dbReference type="PANTHER" id="PTHR46268:SF6">
    <property type="entry name" value="UNIVERSAL STRESS PROTEIN UP12"/>
    <property type="match status" value="1"/>
</dbReference>
<dbReference type="Proteomes" id="UP000316770">
    <property type="component" value="Chromosome"/>
</dbReference>
<dbReference type="InterPro" id="IPR014729">
    <property type="entry name" value="Rossmann-like_a/b/a_fold"/>
</dbReference>
<dbReference type="RefSeq" id="WP_145288445.1">
    <property type="nucleotide sequence ID" value="NZ_CP036318.1"/>
</dbReference>
<dbReference type="InterPro" id="IPR006015">
    <property type="entry name" value="Universal_stress_UspA"/>
</dbReference>
<sequence length="302" mass="33363">MRVLLASDRSESSDAAAEYLHQLQFSEPIELNVLSSVPVTASVGFSGLPAVVQSVMQEEEVALRKHLDAVCSRFENRTASTVSNLVVGPPGYEIRSEADKWNADLIVMGAVGKSMMERVVLGSVSDFVATHTASSVLVVRPPKPEAAEQPPRRIMVALDGSKDDTQLIDLLRAIQWPADAELHLVHVIEDLTLYRQDLIEHMDQHWQQERDTSQQHADEILKLAEGTIDNIQTAILVDGHTGEALVKYADRHQCDLIIAGDHHRNILNRILLGSVSRYVLRYAHCSVAIARRKEADEAAATT</sequence>
<dbReference type="AlphaFoldDB" id="A0A518IYT8"/>
<organism evidence="3 4">
    <name type="scientific">Rosistilla oblonga</name>
    <dbReference type="NCBI Taxonomy" id="2527990"/>
    <lineage>
        <taxon>Bacteria</taxon>
        <taxon>Pseudomonadati</taxon>
        <taxon>Planctomycetota</taxon>
        <taxon>Planctomycetia</taxon>
        <taxon>Pirellulales</taxon>
        <taxon>Pirellulaceae</taxon>
        <taxon>Rosistilla</taxon>
    </lineage>
</organism>